<evidence type="ECO:0000259" key="1">
    <source>
        <dbReference type="PROSITE" id="PS50280"/>
    </source>
</evidence>
<dbReference type="SMART" id="SM00317">
    <property type="entry name" value="SET"/>
    <property type="match status" value="1"/>
</dbReference>
<dbReference type="Pfam" id="PF00856">
    <property type="entry name" value="SET"/>
    <property type="match status" value="1"/>
</dbReference>
<organism evidence="2 3">
    <name type="scientific">Corymbia citriodora subsp. variegata</name>
    <dbReference type="NCBI Taxonomy" id="360336"/>
    <lineage>
        <taxon>Eukaryota</taxon>
        <taxon>Viridiplantae</taxon>
        <taxon>Streptophyta</taxon>
        <taxon>Embryophyta</taxon>
        <taxon>Tracheophyta</taxon>
        <taxon>Spermatophyta</taxon>
        <taxon>Magnoliopsida</taxon>
        <taxon>eudicotyledons</taxon>
        <taxon>Gunneridae</taxon>
        <taxon>Pentapetalae</taxon>
        <taxon>rosids</taxon>
        <taxon>malvids</taxon>
        <taxon>Myrtales</taxon>
        <taxon>Myrtaceae</taxon>
        <taxon>Myrtoideae</taxon>
        <taxon>Eucalypteae</taxon>
        <taxon>Corymbia</taxon>
    </lineage>
</organism>
<accession>A0A8T0CFD1</accession>
<evidence type="ECO:0000313" key="2">
    <source>
        <dbReference type="EMBL" id="KAF7845704.1"/>
    </source>
</evidence>
<dbReference type="Proteomes" id="UP000806378">
    <property type="component" value="Unassembled WGS sequence"/>
</dbReference>
<evidence type="ECO:0000313" key="3">
    <source>
        <dbReference type="Proteomes" id="UP000806378"/>
    </source>
</evidence>
<feature type="domain" description="SET" evidence="1">
    <location>
        <begin position="18"/>
        <end position="135"/>
    </location>
</feature>
<dbReference type="AlphaFoldDB" id="A0A8T0CFD1"/>
<dbReference type="InterPro" id="IPR046341">
    <property type="entry name" value="SET_dom_sf"/>
</dbReference>
<keyword evidence="3" id="KW-1185">Reference proteome</keyword>
<dbReference type="EMBL" id="MU102348">
    <property type="protein sequence ID" value="KAF7845704.1"/>
    <property type="molecule type" value="Genomic_DNA"/>
</dbReference>
<name>A0A8T0CFD1_CORYI</name>
<gene>
    <name evidence="2" type="ORF">BT93_L1087</name>
</gene>
<protein>
    <recommendedName>
        <fullName evidence="1">SET domain-containing protein</fullName>
    </recommendedName>
</protein>
<dbReference type="Gramene" id="rna-gnl|WGS:JABURB|Cocit.L1087.1">
    <property type="protein sequence ID" value="cds-KAF7845704.1"/>
    <property type="gene ID" value="gene-BT93_L1087"/>
</dbReference>
<dbReference type="CDD" id="cd10540">
    <property type="entry name" value="SET_SpSet7-like"/>
    <property type="match status" value="1"/>
</dbReference>
<dbReference type="Gene3D" id="2.170.270.10">
    <property type="entry name" value="SET domain"/>
    <property type="match status" value="1"/>
</dbReference>
<dbReference type="PROSITE" id="PS50280">
    <property type="entry name" value="SET"/>
    <property type="match status" value="1"/>
</dbReference>
<dbReference type="SUPFAM" id="SSF82199">
    <property type="entry name" value="SET domain"/>
    <property type="match status" value="1"/>
</dbReference>
<sequence>MIESIVKPKDGLPLTRHPDLVLISDTPKGRGVFAAKDIPAHTILETCPVLVLDPQENKLHIEKTSLYHYTYNWPTTTATGKPQTTQAVILGLGSMFNHSTADQNVGWERDVINGLVTYKSLREIREGEELCISYGSRLTFVDADAAAQTVDEGDGSLVLGSIEVDDI</sequence>
<dbReference type="OrthoDB" id="3180714at2759"/>
<comment type="caution">
    <text evidence="2">The sequence shown here is derived from an EMBL/GenBank/DDBJ whole genome shotgun (WGS) entry which is preliminary data.</text>
</comment>
<reference evidence="2" key="1">
    <citation type="submission" date="2020-05" db="EMBL/GenBank/DDBJ databases">
        <title>WGS assembly of Corymbia citriodora subspecies variegata.</title>
        <authorList>
            <person name="Barry K."/>
            <person name="Hundley H."/>
            <person name="Shu S."/>
            <person name="Jenkins J."/>
            <person name="Grimwood J."/>
            <person name="Baten A."/>
        </authorList>
    </citation>
    <scope>NUCLEOTIDE SEQUENCE</scope>
    <source>
        <strain evidence="2">CV2-018</strain>
    </source>
</reference>
<dbReference type="InterPro" id="IPR001214">
    <property type="entry name" value="SET_dom"/>
</dbReference>
<proteinExistence type="predicted"/>